<dbReference type="EC" id="5.4.2.11" evidence="2"/>
<dbReference type="CDD" id="cd07067">
    <property type="entry name" value="HP_PGM_like"/>
    <property type="match status" value="1"/>
</dbReference>
<evidence type="ECO:0000313" key="8">
    <source>
        <dbReference type="Proteomes" id="UP000290365"/>
    </source>
</evidence>
<dbReference type="OrthoDB" id="9781415at2"/>
<feature type="active site" description="Proton donor/acceptor" evidence="5">
    <location>
        <position position="89"/>
    </location>
</feature>
<evidence type="ECO:0000256" key="3">
    <source>
        <dbReference type="ARBA" id="ARBA00023152"/>
    </source>
</evidence>
<name>A0A4P6JMN9_KTERU</name>
<dbReference type="InterPro" id="IPR013078">
    <property type="entry name" value="His_Pase_superF_clade-1"/>
</dbReference>
<dbReference type="AlphaFoldDB" id="A0A4P6JMN9"/>
<dbReference type="SMART" id="SM00855">
    <property type="entry name" value="PGAM"/>
    <property type="match status" value="1"/>
</dbReference>
<gene>
    <name evidence="7" type="ORF">EPA93_10980</name>
</gene>
<sequence>MSSEQPVSTRLLLVRHGQTPTSRHDIFTGSIDVPLSEAGQAQAQQLARRLSREQIDVLYCSPQLRAQQTAEPIATALGLPLRTRKELREMDFGAWENRRRSELIEEEPEAIALWQRGSWLARPTGGETQQGVIARAMPLFFELLATHAGQSILVVAHRTLLRLVASHILEMPLSSARSLDLDTASLSELRIVGDRVRLIRYNDISHLENIA</sequence>
<dbReference type="SUPFAM" id="SSF53254">
    <property type="entry name" value="Phosphoglycerate mutase-like"/>
    <property type="match status" value="1"/>
</dbReference>
<evidence type="ECO:0000313" key="7">
    <source>
        <dbReference type="EMBL" id="QBD76504.1"/>
    </source>
</evidence>
<accession>A0A4P6JMN9</accession>
<reference evidence="7 8" key="1">
    <citation type="submission" date="2019-01" db="EMBL/GenBank/DDBJ databases">
        <title>Ktedonosporobacter rubrisoli SCAWS-G2.</title>
        <authorList>
            <person name="Huang Y."/>
            <person name="Yan B."/>
        </authorList>
    </citation>
    <scope>NUCLEOTIDE SEQUENCE [LARGE SCALE GENOMIC DNA]</scope>
    <source>
        <strain evidence="7 8">SCAWS-G2</strain>
    </source>
</reference>
<dbReference type="Pfam" id="PF00300">
    <property type="entry name" value="His_Phos_1"/>
    <property type="match status" value="1"/>
</dbReference>
<dbReference type="GO" id="GO:0004619">
    <property type="term" value="F:phosphoglycerate mutase activity"/>
    <property type="evidence" value="ECO:0007669"/>
    <property type="project" value="UniProtKB-EC"/>
</dbReference>
<proteinExistence type="inferred from homology"/>
<evidence type="ECO:0000256" key="4">
    <source>
        <dbReference type="ARBA" id="ARBA00023235"/>
    </source>
</evidence>
<feature type="active site" description="Tele-phosphohistidine intermediate" evidence="5">
    <location>
        <position position="16"/>
    </location>
</feature>
<dbReference type="Gene3D" id="3.40.50.1240">
    <property type="entry name" value="Phosphoglycerate mutase-like"/>
    <property type="match status" value="1"/>
</dbReference>
<evidence type="ECO:0000256" key="5">
    <source>
        <dbReference type="PIRSR" id="PIRSR613078-1"/>
    </source>
</evidence>
<dbReference type="InterPro" id="IPR029033">
    <property type="entry name" value="His_PPase_superfam"/>
</dbReference>
<dbReference type="GO" id="GO:0006096">
    <property type="term" value="P:glycolytic process"/>
    <property type="evidence" value="ECO:0007669"/>
    <property type="project" value="UniProtKB-KW"/>
</dbReference>
<dbReference type="PANTHER" id="PTHR11931">
    <property type="entry name" value="PHOSPHOGLYCERATE MUTASE"/>
    <property type="match status" value="1"/>
</dbReference>
<feature type="binding site" evidence="6">
    <location>
        <begin position="28"/>
        <end position="29"/>
    </location>
    <ligand>
        <name>substrate</name>
    </ligand>
</feature>
<keyword evidence="4" id="KW-0413">Isomerase</keyword>
<evidence type="ECO:0000256" key="2">
    <source>
        <dbReference type="ARBA" id="ARBA00012028"/>
    </source>
</evidence>
<keyword evidence="3" id="KW-0324">Glycolysis</keyword>
<dbReference type="PIRSF" id="PIRSF000709">
    <property type="entry name" value="6PFK_2-Ptase"/>
    <property type="match status" value="1"/>
</dbReference>
<evidence type="ECO:0000256" key="6">
    <source>
        <dbReference type="PIRSR" id="PIRSR613078-2"/>
    </source>
</evidence>
<dbReference type="KEGG" id="kbs:EPA93_10980"/>
<feature type="binding site" evidence="6">
    <location>
        <position position="65"/>
    </location>
    <ligand>
        <name>substrate</name>
    </ligand>
</feature>
<organism evidence="7 8">
    <name type="scientific">Ktedonosporobacter rubrisoli</name>
    <dbReference type="NCBI Taxonomy" id="2509675"/>
    <lineage>
        <taxon>Bacteria</taxon>
        <taxon>Bacillati</taxon>
        <taxon>Chloroflexota</taxon>
        <taxon>Ktedonobacteria</taxon>
        <taxon>Ktedonobacterales</taxon>
        <taxon>Ktedonosporobacteraceae</taxon>
        <taxon>Ktedonosporobacter</taxon>
    </lineage>
</organism>
<evidence type="ECO:0000256" key="1">
    <source>
        <dbReference type="ARBA" id="ARBA00006717"/>
    </source>
</evidence>
<protein>
    <recommendedName>
        <fullName evidence="2">phosphoglycerate mutase (2,3-diphosphoglycerate-dependent)</fullName>
        <ecNumber evidence="2">5.4.2.11</ecNumber>
    </recommendedName>
</protein>
<comment type="similarity">
    <text evidence="1">Belongs to the phosphoglycerate mutase family. BPG-dependent PGAM subfamily.</text>
</comment>
<dbReference type="RefSeq" id="WP_129887351.1">
    <property type="nucleotide sequence ID" value="NZ_CP035758.1"/>
</dbReference>
<keyword evidence="8" id="KW-1185">Reference proteome</keyword>
<dbReference type="EMBL" id="CP035758">
    <property type="protein sequence ID" value="QBD76504.1"/>
    <property type="molecule type" value="Genomic_DNA"/>
</dbReference>
<dbReference type="Proteomes" id="UP000290365">
    <property type="component" value="Chromosome"/>
</dbReference>
<dbReference type="InterPro" id="IPR005952">
    <property type="entry name" value="Phosphogly_mut1"/>
</dbReference>